<evidence type="ECO:0000313" key="13">
    <source>
        <dbReference type="EMBL" id="KKM94965.1"/>
    </source>
</evidence>
<dbReference type="GO" id="GO:0006281">
    <property type="term" value="P:DNA repair"/>
    <property type="evidence" value="ECO:0007669"/>
    <property type="project" value="UniProtKB-KW"/>
</dbReference>
<evidence type="ECO:0000256" key="2">
    <source>
        <dbReference type="ARBA" id="ARBA00006521"/>
    </source>
</evidence>
<organism evidence="13">
    <name type="scientific">marine sediment metagenome</name>
    <dbReference type="NCBI Taxonomy" id="412755"/>
    <lineage>
        <taxon>unclassified sequences</taxon>
        <taxon>metagenomes</taxon>
        <taxon>ecological metagenomes</taxon>
    </lineage>
</organism>
<keyword evidence="5" id="KW-0004">4Fe-4S</keyword>
<dbReference type="SUPFAM" id="SSF52141">
    <property type="entry name" value="Uracil-DNA glycosylase-like"/>
    <property type="match status" value="1"/>
</dbReference>
<keyword evidence="10" id="KW-0411">Iron-sulfur</keyword>
<dbReference type="PANTHER" id="PTHR33693">
    <property type="entry name" value="TYPE-5 URACIL-DNA GLYCOSYLASE"/>
    <property type="match status" value="1"/>
</dbReference>
<gene>
    <name evidence="13" type="ORF">LCGC14_1192960</name>
</gene>
<comment type="catalytic activity">
    <reaction evidence="1">
        <text>Hydrolyzes single-stranded DNA or mismatched double-stranded DNA and polynucleotides, releasing free uracil.</text>
        <dbReference type="EC" id="3.2.2.27"/>
    </reaction>
</comment>
<dbReference type="CDD" id="cd10030">
    <property type="entry name" value="UDG-F4_TTUDGA_SPO1dp_like"/>
    <property type="match status" value="1"/>
</dbReference>
<proteinExistence type="inferred from homology"/>
<dbReference type="GO" id="GO:0004844">
    <property type="term" value="F:uracil DNA N-glycosylase activity"/>
    <property type="evidence" value="ECO:0007669"/>
    <property type="project" value="UniProtKB-EC"/>
</dbReference>
<dbReference type="InterPro" id="IPR005273">
    <property type="entry name" value="Ura-DNA_glyco_family4"/>
</dbReference>
<evidence type="ECO:0000256" key="10">
    <source>
        <dbReference type="ARBA" id="ARBA00023014"/>
    </source>
</evidence>
<evidence type="ECO:0000256" key="7">
    <source>
        <dbReference type="ARBA" id="ARBA00022763"/>
    </source>
</evidence>
<dbReference type="GO" id="GO:0051539">
    <property type="term" value="F:4 iron, 4 sulfur cluster binding"/>
    <property type="evidence" value="ECO:0007669"/>
    <property type="project" value="UniProtKB-KW"/>
</dbReference>
<dbReference type="AlphaFoldDB" id="A0A0F9P1K3"/>
<name>A0A0F9P1K3_9ZZZZ</name>
<dbReference type="InterPro" id="IPR005122">
    <property type="entry name" value="Uracil-DNA_glycosylase-like"/>
</dbReference>
<dbReference type="InterPro" id="IPR036895">
    <property type="entry name" value="Uracil-DNA_glycosylase-like_sf"/>
</dbReference>
<evidence type="ECO:0000256" key="4">
    <source>
        <dbReference type="ARBA" id="ARBA00019403"/>
    </source>
</evidence>
<evidence type="ECO:0000256" key="8">
    <source>
        <dbReference type="ARBA" id="ARBA00022801"/>
    </source>
</evidence>
<reference evidence="13" key="1">
    <citation type="journal article" date="2015" name="Nature">
        <title>Complex archaea that bridge the gap between prokaryotes and eukaryotes.</title>
        <authorList>
            <person name="Spang A."/>
            <person name="Saw J.H."/>
            <person name="Jorgensen S.L."/>
            <person name="Zaremba-Niedzwiedzka K."/>
            <person name="Martijn J."/>
            <person name="Lind A.E."/>
            <person name="van Eijk R."/>
            <person name="Schleper C."/>
            <person name="Guy L."/>
            <person name="Ettema T.J."/>
        </authorList>
    </citation>
    <scope>NUCLEOTIDE SEQUENCE</scope>
</reference>
<dbReference type="SMART" id="SM00987">
    <property type="entry name" value="UreE_C"/>
    <property type="match status" value="1"/>
</dbReference>
<evidence type="ECO:0000256" key="11">
    <source>
        <dbReference type="ARBA" id="ARBA00023204"/>
    </source>
</evidence>
<dbReference type="EMBL" id="LAZR01006069">
    <property type="protein sequence ID" value="KKM94965.1"/>
    <property type="molecule type" value="Genomic_DNA"/>
</dbReference>
<dbReference type="NCBIfam" id="TIGR00758">
    <property type="entry name" value="UDG_fam4"/>
    <property type="match status" value="1"/>
</dbReference>
<dbReference type="InterPro" id="IPR051536">
    <property type="entry name" value="UDG_Type-4/5"/>
</dbReference>
<evidence type="ECO:0000259" key="12">
    <source>
        <dbReference type="SMART" id="SM00986"/>
    </source>
</evidence>
<comment type="caution">
    <text evidence="13">The sequence shown here is derived from an EMBL/GenBank/DDBJ whole genome shotgun (WGS) entry which is preliminary data.</text>
</comment>
<evidence type="ECO:0000256" key="1">
    <source>
        <dbReference type="ARBA" id="ARBA00001400"/>
    </source>
</evidence>
<accession>A0A0F9P1K3</accession>
<dbReference type="Pfam" id="PF03167">
    <property type="entry name" value="UDG"/>
    <property type="match status" value="1"/>
</dbReference>
<dbReference type="EC" id="3.2.2.27" evidence="3"/>
<protein>
    <recommendedName>
        <fullName evidence="4">Type-4 uracil-DNA glycosylase</fullName>
        <ecNumber evidence="3">3.2.2.27</ecNumber>
    </recommendedName>
</protein>
<keyword evidence="6" id="KW-0479">Metal-binding</keyword>
<sequence length="201" mass="22831">MDWKELESAVAVCENCGLCETRTNTVFGTGDQKADWLFVGEAPGYNEDKQGEPFVGRAGNKLNQWLEKVGLSRESVYIANTLKCRPPNNRDPLPDEALNCRPYLRRQIELLQPKIIIPVGRIAAQLLLRTDTPIGQLRKQCHFYEKTDIPVVVTYHPAYILRNPAKESEVISDLLFAHKILGLTEQVEQETQEPTADLLEW</sequence>
<keyword evidence="8" id="KW-0378">Hydrolase</keyword>
<dbReference type="SMART" id="SM00986">
    <property type="entry name" value="UDG"/>
    <property type="match status" value="1"/>
</dbReference>
<evidence type="ECO:0000256" key="6">
    <source>
        <dbReference type="ARBA" id="ARBA00022723"/>
    </source>
</evidence>
<dbReference type="Gene3D" id="3.40.470.10">
    <property type="entry name" value="Uracil-DNA glycosylase-like domain"/>
    <property type="match status" value="1"/>
</dbReference>
<keyword evidence="11" id="KW-0234">DNA repair</keyword>
<dbReference type="PANTHER" id="PTHR33693:SF1">
    <property type="entry name" value="TYPE-4 URACIL-DNA GLYCOSYLASE"/>
    <property type="match status" value="1"/>
</dbReference>
<feature type="domain" description="Uracil-DNA glycosylase-like" evidence="12">
    <location>
        <begin position="27"/>
        <end position="175"/>
    </location>
</feature>
<keyword evidence="9" id="KW-0408">Iron</keyword>
<evidence type="ECO:0000256" key="3">
    <source>
        <dbReference type="ARBA" id="ARBA00012030"/>
    </source>
</evidence>
<evidence type="ECO:0000256" key="5">
    <source>
        <dbReference type="ARBA" id="ARBA00022485"/>
    </source>
</evidence>
<evidence type="ECO:0000256" key="9">
    <source>
        <dbReference type="ARBA" id="ARBA00023004"/>
    </source>
</evidence>
<dbReference type="GO" id="GO:0046872">
    <property type="term" value="F:metal ion binding"/>
    <property type="evidence" value="ECO:0007669"/>
    <property type="project" value="UniProtKB-KW"/>
</dbReference>
<comment type="similarity">
    <text evidence="2">Belongs to the uracil-DNA glycosylase (UDG) superfamily. Type 4 (UDGa) family.</text>
</comment>
<keyword evidence="7" id="KW-0227">DNA damage</keyword>